<proteinExistence type="predicted"/>
<organism evidence="4 5">
    <name type="scientific">Cohnella faecalis</name>
    <dbReference type="NCBI Taxonomy" id="2315694"/>
    <lineage>
        <taxon>Bacteria</taxon>
        <taxon>Bacillati</taxon>
        <taxon>Bacillota</taxon>
        <taxon>Bacilli</taxon>
        <taxon>Bacillales</taxon>
        <taxon>Paenibacillaceae</taxon>
        <taxon>Cohnella</taxon>
    </lineage>
</organism>
<evidence type="ECO:0008006" key="6">
    <source>
        <dbReference type="Google" id="ProtNLM"/>
    </source>
</evidence>
<comment type="caution">
    <text evidence="4">The sequence shown here is derived from an EMBL/GenBank/DDBJ whole genome shotgun (WGS) entry which is preliminary data.</text>
</comment>
<feature type="compositionally biased region" description="Low complexity" evidence="1">
    <location>
        <begin position="252"/>
        <end position="274"/>
    </location>
</feature>
<feature type="region of interest" description="Disordered" evidence="1">
    <location>
        <begin position="202"/>
        <end position="317"/>
    </location>
</feature>
<feature type="compositionally biased region" description="Low complexity" evidence="1">
    <location>
        <begin position="226"/>
        <end position="244"/>
    </location>
</feature>
<keyword evidence="2" id="KW-1133">Transmembrane helix</keyword>
<dbReference type="RefSeq" id="WP_119152552.1">
    <property type="nucleotide sequence ID" value="NZ_JBHSOV010000044.1"/>
</dbReference>
<keyword evidence="3" id="KW-0732">Signal</keyword>
<reference evidence="4 5" key="1">
    <citation type="submission" date="2018-09" db="EMBL/GenBank/DDBJ databases">
        <title>Cohnella cavernae sp. nov., isolated from a karst cave.</title>
        <authorList>
            <person name="Zhu H."/>
        </authorList>
    </citation>
    <scope>NUCLEOTIDE SEQUENCE [LARGE SCALE GENOMIC DNA]</scope>
    <source>
        <strain evidence="4 5">K2E09-144</strain>
    </source>
</reference>
<evidence type="ECO:0000256" key="3">
    <source>
        <dbReference type="SAM" id="SignalP"/>
    </source>
</evidence>
<feature type="chain" id="PRO_5017223516" description="LPXTG cell wall anchor domain-containing protein" evidence="3">
    <location>
        <begin position="26"/>
        <end position="348"/>
    </location>
</feature>
<keyword evidence="2" id="KW-0812">Transmembrane</keyword>
<evidence type="ECO:0000313" key="5">
    <source>
        <dbReference type="Proteomes" id="UP000266340"/>
    </source>
</evidence>
<keyword evidence="2" id="KW-0472">Membrane</keyword>
<dbReference type="AlphaFoldDB" id="A0A398CCH6"/>
<keyword evidence="5" id="KW-1185">Reference proteome</keyword>
<name>A0A398CCH6_9BACL</name>
<accession>A0A398CCH6</accession>
<feature type="compositionally biased region" description="Low complexity" evidence="1">
    <location>
        <begin position="280"/>
        <end position="300"/>
    </location>
</feature>
<dbReference type="OrthoDB" id="2111742at2"/>
<dbReference type="Proteomes" id="UP000266340">
    <property type="component" value="Unassembled WGS sequence"/>
</dbReference>
<gene>
    <name evidence="4" type="ORF">D3H35_28915</name>
</gene>
<evidence type="ECO:0000313" key="4">
    <source>
        <dbReference type="EMBL" id="RIE00433.1"/>
    </source>
</evidence>
<protein>
    <recommendedName>
        <fullName evidence="6">LPXTG cell wall anchor domain-containing protein</fullName>
    </recommendedName>
</protein>
<sequence length="348" mass="36418">MPRWLRSGLAAILFLVWLAPAQVSAYSYGDANTEDVAETFKLIESSLGGASADWSAAAAALQTRRSEIKSHFGEAVAVTLDKNAEAKDAKLLIANFKAVLVMNLDRRFTYAKKDLGDYAGAKLLLAKAKATYDVLAPYLSSGTDEINQAFDDALEALGNPGLFGVGKKEADPDVFKKKVDFVYAKVKPSFPYKAYVKPVVKEEAKPSPSKEPSVASPEVKPDKKPAAATNEAAATATPSASPSVSPSPSPSPSESAEAQPSPSASASAEPSQEASEPEASESLAPSEDAGAATAEAATEDQPSQEASAGHAPMERSNKTNGKVTVFVIGGVVIVGGGILWFIRKKGWI</sequence>
<feature type="transmembrane region" description="Helical" evidence="2">
    <location>
        <begin position="323"/>
        <end position="342"/>
    </location>
</feature>
<dbReference type="EMBL" id="QXJM01000056">
    <property type="protein sequence ID" value="RIE00433.1"/>
    <property type="molecule type" value="Genomic_DNA"/>
</dbReference>
<evidence type="ECO:0000256" key="2">
    <source>
        <dbReference type="SAM" id="Phobius"/>
    </source>
</evidence>
<feature type="signal peptide" evidence="3">
    <location>
        <begin position="1"/>
        <end position="25"/>
    </location>
</feature>
<evidence type="ECO:0000256" key="1">
    <source>
        <dbReference type="SAM" id="MobiDB-lite"/>
    </source>
</evidence>